<dbReference type="Pfam" id="PF01715">
    <property type="entry name" value="IPPT"/>
    <property type="match status" value="1"/>
</dbReference>
<comment type="similarity">
    <text evidence="1">Belongs to the IPP transferase family.</text>
</comment>
<keyword evidence="3" id="KW-0547">Nucleotide-binding</keyword>
<dbReference type="GO" id="GO:0006400">
    <property type="term" value="P:tRNA modification"/>
    <property type="evidence" value="ECO:0007669"/>
    <property type="project" value="TreeGrafter"/>
</dbReference>
<dbReference type="OrthoDB" id="775260at2759"/>
<evidence type="ECO:0000256" key="1">
    <source>
        <dbReference type="ARBA" id="ARBA00005842"/>
    </source>
</evidence>
<keyword evidence="2" id="KW-0808">Transferase</keyword>
<dbReference type="HAMAP" id="MF_00185">
    <property type="entry name" value="IPP_trans"/>
    <property type="match status" value="1"/>
</dbReference>
<proteinExistence type="inferred from homology"/>
<dbReference type="AlphaFoldDB" id="A0A8H7A6A8"/>
<sequence length="430" mass="49205">MMVAATRLPVIAICGTTGVGKSQLAVELALHLSKTAPNRARIINADAMQCYAGMDIITNKMPEAQRHGVEHLLMGFKQPGEQYVVGQWVQDSMKAIEETHKQNKIPIVVGGTSYWIQHLLFPNRLSQSELHLLDLFNSLPEHPPSASDDPKLALSLHKLLSCLDPKIAMRWHWRDTRKVLRNIEIVRETGRIPSLILGEQSKERVKTRYAILLFPFNPILIIDQRYRALCYWLYAEPEVLNPRLDARIDEMIEAGLLNEIKEMRRIAIAGPNDDTFNRDTDYTLGYKEFHEYLTTQDPSDRLFLESVDSMKHSTRKYAKRQISWLRNKFLPVVNEANAEGFLTPTYVLDATDPEQPCMIEEGTQWEAHRKTKVHRRLASKENRVQMQMMMKAEKQAERRMKRSSPQLPGGLGSHLPNASESSGQVIFQAT</sequence>
<dbReference type="Gene3D" id="1.10.20.140">
    <property type="match status" value="1"/>
</dbReference>
<dbReference type="PANTHER" id="PTHR11088:SF89">
    <property type="entry name" value="TRNA DIMETHYLALLYLTRANSFERASE"/>
    <property type="match status" value="1"/>
</dbReference>
<dbReference type="GeneID" id="59371102"/>
<dbReference type="VEuPathDB" id="FungiDB:PC9H_001261"/>
<feature type="region of interest" description="Disordered" evidence="5">
    <location>
        <begin position="391"/>
        <end position="430"/>
    </location>
</feature>
<name>A0A8H7A6A8_PLEOS</name>
<dbReference type="InterPro" id="IPR018022">
    <property type="entry name" value="IPT"/>
</dbReference>
<evidence type="ECO:0000313" key="6">
    <source>
        <dbReference type="EMBL" id="KAF7440912.1"/>
    </source>
</evidence>
<dbReference type="EMBL" id="JACETU010000001">
    <property type="protein sequence ID" value="KAF7440912.1"/>
    <property type="molecule type" value="Genomic_DNA"/>
</dbReference>
<evidence type="ECO:0000256" key="5">
    <source>
        <dbReference type="SAM" id="MobiDB-lite"/>
    </source>
</evidence>
<keyword evidence="7" id="KW-1185">Reference proteome</keyword>
<dbReference type="GO" id="GO:0052381">
    <property type="term" value="F:tRNA dimethylallyltransferase activity"/>
    <property type="evidence" value="ECO:0007669"/>
    <property type="project" value="InterPro"/>
</dbReference>
<dbReference type="Proteomes" id="UP000623687">
    <property type="component" value="Unassembled WGS sequence"/>
</dbReference>
<gene>
    <name evidence="6" type="ORF">PC9H_001261</name>
</gene>
<dbReference type="PANTHER" id="PTHR11088">
    <property type="entry name" value="TRNA DIMETHYLALLYLTRANSFERASE"/>
    <property type="match status" value="1"/>
</dbReference>
<evidence type="ECO:0000256" key="2">
    <source>
        <dbReference type="ARBA" id="ARBA00022679"/>
    </source>
</evidence>
<accession>A0A8H7A6A8</accession>
<protein>
    <submittedName>
        <fullName evidence="6">Uncharacterized protein</fullName>
    </submittedName>
</protein>
<evidence type="ECO:0000313" key="7">
    <source>
        <dbReference type="Proteomes" id="UP000623687"/>
    </source>
</evidence>
<organism evidence="6 7">
    <name type="scientific">Pleurotus ostreatus</name>
    <name type="common">Oyster mushroom</name>
    <name type="synonym">White-rot fungus</name>
    <dbReference type="NCBI Taxonomy" id="5322"/>
    <lineage>
        <taxon>Eukaryota</taxon>
        <taxon>Fungi</taxon>
        <taxon>Dikarya</taxon>
        <taxon>Basidiomycota</taxon>
        <taxon>Agaricomycotina</taxon>
        <taxon>Agaricomycetes</taxon>
        <taxon>Agaricomycetidae</taxon>
        <taxon>Agaricales</taxon>
        <taxon>Pleurotineae</taxon>
        <taxon>Pleurotaceae</taxon>
        <taxon>Pleurotus</taxon>
    </lineage>
</organism>
<feature type="compositionally biased region" description="Polar residues" evidence="5">
    <location>
        <begin position="416"/>
        <end position="430"/>
    </location>
</feature>
<dbReference type="GO" id="GO:0005524">
    <property type="term" value="F:ATP binding"/>
    <property type="evidence" value="ECO:0007669"/>
    <property type="project" value="UniProtKB-KW"/>
</dbReference>
<dbReference type="RefSeq" id="XP_036636756.1">
    <property type="nucleotide sequence ID" value="XM_036770911.1"/>
</dbReference>
<evidence type="ECO:0000256" key="4">
    <source>
        <dbReference type="ARBA" id="ARBA00022840"/>
    </source>
</evidence>
<dbReference type="GO" id="GO:0005739">
    <property type="term" value="C:mitochondrion"/>
    <property type="evidence" value="ECO:0007669"/>
    <property type="project" value="TreeGrafter"/>
</dbReference>
<reference evidence="6" key="1">
    <citation type="submission" date="2019-07" db="EMBL/GenBank/DDBJ databases">
        <authorList>
            <person name="Palmer J.M."/>
        </authorList>
    </citation>
    <scope>NUCLEOTIDE SEQUENCE</scope>
    <source>
        <strain evidence="6">PC9</strain>
    </source>
</reference>
<evidence type="ECO:0000256" key="3">
    <source>
        <dbReference type="ARBA" id="ARBA00022741"/>
    </source>
</evidence>
<keyword evidence="4" id="KW-0067">ATP-binding</keyword>
<dbReference type="InterPro" id="IPR027417">
    <property type="entry name" value="P-loop_NTPase"/>
</dbReference>
<comment type="caution">
    <text evidence="6">The sequence shown here is derived from an EMBL/GenBank/DDBJ whole genome shotgun (WGS) entry which is preliminary data.</text>
</comment>
<dbReference type="SUPFAM" id="SSF52540">
    <property type="entry name" value="P-loop containing nucleoside triphosphate hydrolases"/>
    <property type="match status" value="2"/>
</dbReference>
<dbReference type="Gene3D" id="3.40.50.300">
    <property type="entry name" value="P-loop containing nucleotide triphosphate hydrolases"/>
    <property type="match status" value="1"/>
</dbReference>
<dbReference type="InterPro" id="IPR039657">
    <property type="entry name" value="Dimethylallyltransferase"/>
</dbReference>